<dbReference type="EMBL" id="BGZK01000527">
    <property type="protein sequence ID" value="GBP48623.1"/>
    <property type="molecule type" value="Genomic_DNA"/>
</dbReference>
<organism evidence="2 3">
    <name type="scientific">Eumeta variegata</name>
    <name type="common">Bagworm moth</name>
    <name type="synonym">Eumeta japonica</name>
    <dbReference type="NCBI Taxonomy" id="151549"/>
    <lineage>
        <taxon>Eukaryota</taxon>
        <taxon>Metazoa</taxon>
        <taxon>Ecdysozoa</taxon>
        <taxon>Arthropoda</taxon>
        <taxon>Hexapoda</taxon>
        <taxon>Insecta</taxon>
        <taxon>Pterygota</taxon>
        <taxon>Neoptera</taxon>
        <taxon>Endopterygota</taxon>
        <taxon>Lepidoptera</taxon>
        <taxon>Glossata</taxon>
        <taxon>Ditrysia</taxon>
        <taxon>Tineoidea</taxon>
        <taxon>Psychidae</taxon>
        <taxon>Oiketicinae</taxon>
        <taxon>Eumeta</taxon>
    </lineage>
</organism>
<proteinExistence type="predicted"/>
<keyword evidence="3" id="KW-1185">Reference proteome</keyword>
<name>A0A4C1WC41_EUMVA</name>
<feature type="compositionally biased region" description="Basic and acidic residues" evidence="1">
    <location>
        <begin position="83"/>
        <end position="94"/>
    </location>
</feature>
<evidence type="ECO:0000313" key="2">
    <source>
        <dbReference type="EMBL" id="GBP48623.1"/>
    </source>
</evidence>
<reference evidence="2 3" key="1">
    <citation type="journal article" date="2019" name="Commun. Biol.">
        <title>The bagworm genome reveals a unique fibroin gene that provides high tensile strength.</title>
        <authorList>
            <person name="Kono N."/>
            <person name="Nakamura H."/>
            <person name="Ohtoshi R."/>
            <person name="Tomita M."/>
            <person name="Numata K."/>
            <person name="Arakawa K."/>
        </authorList>
    </citation>
    <scope>NUCLEOTIDE SEQUENCE [LARGE SCALE GENOMIC DNA]</scope>
</reference>
<feature type="region of interest" description="Disordered" evidence="1">
    <location>
        <begin position="61"/>
        <end position="126"/>
    </location>
</feature>
<accession>A0A4C1WC41</accession>
<sequence>MADAAVVVGRESNIGVFTTLEAVGGCARWASLKEEKGRPSLSASEISMPVNPSGCTPWLESQDSPSYQMNAHPIGSGEANYENFDREPKQDPQNRKQIRQDGAAISSTRTLLGHFDGPEELANPRTVKAKPALHPLNYIEAAAKPKPLTTAA</sequence>
<evidence type="ECO:0000313" key="3">
    <source>
        <dbReference type="Proteomes" id="UP000299102"/>
    </source>
</evidence>
<dbReference type="AlphaFoldDB" id="A0A4C1WC41"/>
<evidence type="ECO:0000256" key="1">
    <source>
        <dbReference type="SAM" id="MobiDB-lite"/>
    </source>
</evidence>
<protein>
    <submittedName>
        <fullName evidence="2">Uncharacterized protein</fullName>
    </submittedName>
</protein>
<dbReference type="Proteomes" id="UP000299102">
    <property type="component" value="Unassembled WGS sequence"/>
</dbReference>
<gene>
    <name evidence="2" type="ORF">EVAR_28009_1</name>
</gene>
<comment type="caution">
    <text evidence="2">The sequence shown here is derived from an EMBL/GenBank/DDBJ whole genome shotgun (WGS) entry which is preliminary data.</text>
</comment>